<evidence type="ECO:0000259" key="2">
    <source>
        <dbReference type="Pfam" id="PF07510"/>
    </source>
</evidence>
<dbReference type="EMBL" id="QWJJ01000008">
    <property type="protein sequence ID" value="RII38730.1"/>
    <property type="molecule type" value="Genomic_DNA"/>
</dbReference>
<gene>
    <name evidence="3" type="ORF">DL237_10780</name>
</gene>
<feature type="transmembrane region" description="Helical" evidence="1">
    <location>
        <begin position="31"/>
        <end position="50"/>
    </location>
</feature>
<feature type="domain" description="GmrSD restriction endonucleases C-terminal" evidence="2">
    <location>
        <begin position="146"/>
        <end position="235"/>
    </location>
</feature>
<dbReference type="Pfam" id="PF07510">
    <property type="entry name" value="GmrSD_C"/>
    <property type="match status" value="1"/>
</dbReference>
<sequence>MSGGAFQVGHLGDTSDVRPARWSGRIFGGWGLFRFLVTFAFAVVLLAPLASAEPVKLSASGICHDAASPWYGRTARFTAMPDMATCLTTGRAYSGYEPGAAEAPSDAYDRDLYGDWLDTDGDCQNTRQEILAALSTVAVTWNGAGCTVVRGRWLDPYTGRIFLDAADLDIDHLVPLAYAHVRGAAHWSRDKRIAFANDTRNLFAVDASANRSKGAQGAAEWLPPDRGFQCQYLLRFDRIMVLYGLHYGEFEAARIARLRQRHCADGTG</sequence>
<keyword evidence="1" id="KW-1133">Transmembrane helix</keyword>
<dbReference type="InterPro" id="IPR011089">
    <property type="entry name" value="GmrSD_C"/>
</dbReference>
<dbReference type="AlphaFoldDB" id="A0A399J0F4"/>
<keyword evidence="1" id="KW-0812">Transmembrane</keyword>
<dbReference type="PANTHER" id="PTHR24094:SF15">
    <property type="entry name" value="AMP-DEPENDENT SYNTHETASE_LIGASE DOMAIN-CONTAINING PROTEIN-RELATED"/>
    <property type="match status" value="1"/>
</dbReference>
<evidence type="ECO:0000313" key="3">
    <source>
        <dbReference type="EMBL" id="RII38730.1"/>
    </source>
</evidence>
<accession>A0A399J0F4</accession>
<keyword evidence="3" id="KW-0540">Nuclease</keyword>
<evidence type="ECO:0000256" key="1">
    <source>
        <dbReference type="SAM" id="Phobius"/>
    </source>
</evidence>
<protein>
    <submittedName>
        <fullName evidence="3">HNH endonuclease</fullName>
    </submittedName>
</protein>
<name>A0A399J0F4_9RHOB</name>
<dbReference type="Proteomes" id="UP000265848">
    <property type="component" value="Unassembled WGS sequence"/>
</dbReference>
<reference evidence="3 4" key="1">
    <citation type="submission" date="2018-08" db="EMBL/GenBank/DDBJ databases">
        <title>Pseudooceanicola sediminis CY03 in the family Rhodobacteracea.</title>
        <authorList>
            <person name="Zhang Y.-J."/>
        </authorList>
    </citation>
    <scope>NUCLEOTIDE SEQUENCE [LARGE SCALE GENOMIC DNA]</scope>
    <source>
        <strain evidence="3 4">CY03</strain>
    </source>
</reference>
<keyword evidence="4" id="KW-1185">Reference proteome</keyword>
<evidence type="ECO:0000313" key="4">
    <source>
        <dbReference type="Proteomes" id="UP000265848"/>
    </source>
</evidence>
<organism evidence="3 4">
    <name type="scientific">Pseudooceanicola sediminis</name>
    <dbReference type="NCBI Taxonomy" id="2211117"/>
    <lineage>
        <taxon>Bacteria</taxon>
        <taxon>Pseudomonadati</taxon>
        <taxon>Pseudomonadota</taxon>
        <taxon>Alphaproteobacteria</taxon>
        <taxon>Rhodobacterales</taxon>
        <taxon>Paracoccaceae</taxon>
        <taxon>Pseudooceanicola</taxon>
    </lineage>
</organism>
<dbReference type="PANTHER" id="PTHR24094">
    <property type="entry name" value="SECRETED PROTEIN"/>
    <property type="match status" value="1"/>
</dbReference>
<keyword evidence="1" id="KW-0472">Membrane</keyword>
<dbReference type="GO" id="GO:0004519">
    <property type="term" value="F:endonuclease activity"/>
    <property type="evidence" value="ECO:0007669"/>
    <property type="project" value="UniProtKB-KW"/>
</dbReference>
<proteinExistence type="predicted"/>
<keyword evidence="3" id="KW-0378">Hydrolase</keyword>
<comment type="caution">
    <text evidence="3">The sequence shown here is derived from an EMBL/GenBank/DDBJ whole genome shotgun (WGS) entry which is preliminary data.</text>
</comment>
<keyword evidence="3" id="KW-0255">Endonuclease</keyword>